<feature type="binding site" evidence="2">
    <location>
        <position position="366"/>
    </location>
    <ligand>
        <name>Mn(2+)</name>
        <dbReference type="ChEBI" id="CHEBI:29035"/>
        <label>2</label>
    </ligand>
</feature>
<dbReference type="InterPro" id="IPR036264">
    <property type="entry name" value="Bact_exopeptidase_dim_dom"/>
</dbReference>
<gene>
    <name evidence="5" type="ORF">EDD74_1418</name>
    <name evidence="4" type="ORF">FAEUMB_12730</name>
</gene>
<reference evidence="4 7" key="1">
    <citation type="journal article" date="2018" name="Int. J. Syst. Evol. Microbiol.">
        <title>Draft Genome Sequence of Faecalimonas umbilicata JCM 30896T, an Acetate-Producing Bacterium Isolated from Human Feces.</title>
        <authorList>
            <person name="Sakamoto M."/>
            <person name="Ikeyama N."/>
            <person name="Yuki M."/>
            <person name="Ohkuma M."/>
        </authorList>
    </citation>
    <scope>NUCLEOTIDE SEQUENCE [LARGE SCALE GENOMIC DNA]</scope>
    <source>
        <strain evidence="4 7">EGH7</strain>
    </source>
</reference>
<feature type="binding site" evidence="2">
    <location>
        <position position="137"/>
    </location>
    <ligand>
        <name>Mn(2+)</name>
        <dbReference type="ChEBI" id="CHEBI:29035"/>
        <label>2</label>
    </ligand>
</feature>
<sequence length="393" mass="43195">MNMWKECKSLQEELVKTRRELHQIPEFGFDLPKTQAYVIRILEELEIPYKCSSKDSGIIAEIKGEKPGKTVALRADMDALKIQEENDVDYKSIHDGFMHACGHDTHITMLLGAAKILNQHKEDLQGTVKLLFQTAEELAKGSQVMIEEGGMDNVDAVFGQHIGSIMNKDIPSGKVIIVPGCCMASYDRFSIKVNGHGCHGSTPEKGIDPVNIASHIVIALQEIIAREVSAVKPAVITIGMIHGGVAYNAIPSIVEIEGTIRALEEPVRQHLAKRIKEISEQTAKTFGGAAEVEIDWGAPPVTNDNEMVELATNAAKEVVGETNVVTEIPAPNMGGEDFAYYLQKAPGAFFFLSSSNPEKHTDIPHHNPHFNVDEDVLYKGSAMFVKIVEDYLK</sequence>
<dbReference type="GO" id="GO:0050118">
    <property type="term" value="F:N-acetyldiaminopimelate deacetylase activity"/>
    <property type="evidence" value="ECO:0007669"/>
    <property type="project" value="UniProtKB-ARBA"/>
</dbReference>
<comment type="caution">
    <text evidence="5">The sequence shown here is derived from an EMBL/GenBank/DDBJ whole genome shotgun (WGS) entry which is preliminary data.</text>
</comment>
<evidence type="ECO:0000256" key="1">
    <source>
        <dbReference type="ARBA" id="ARBA00022801"/>
    </source>
</evidence>
<feature type="binding site" evidence="2">
    <location>
        <position position="103"/>
    </location>
    <ligand>
        <name>Mn(2+)</name>
        <dbReference type="ChEBI" id="CHEBI:29035"/>
        <label>2</label>
    </ligand>
</feature>
<name>A0A4R3J5U3_9FIRM</name>
<dbReference type="AlphaFoldDB" id="A0A4R3J5U3"/>
<dbReference type="NCBIfam" id="TIGR01891">
    <property type="entry name" value="amidohydrolases"/>
    <property type="match status" value="1"/>
</dbReference>
<dbReference type="Gene3D" id="3.40.630.10">
    <property type="entry name" value="Zn peptidases"/>
    <property type="match status" value="1"/>
</dbReference>
<dbReference type="EMBL" id="BHEO01000005">
    <property type="protein sequence ID" value="GBU04732.1"/>
    <property type="molecule type" value="Genomic_DNA"/>
</dbReference>
<evidence type="ECO:0000259" key="3">
    <source>
        <dbReference type="Pfam" id="PF07687"/>
    </source>
</evidence>
<dbReference type="InterPro" id="IPR002933">
    <property type="entry name" value="Peptidase_M20"/>
</dbReference>
<dbReference type="GO" id="GO:0046872">
    <property type="term" value="F:metal ion binding"/>
    <property type="evidence" value="ECO:0007669"/>
    <property type="project" value="UniProtKB-KW"/>
</dbReference>
<dbReference type="InterPro" id="IPR011650">
    <property type="entry name" value="Peptidase_M20_dimer"/>
</dbReference>
<dbReference type="PANTHER" id="PTHR11014:SF63">
    <property type="entry name" value="METALLOPEPTIDASE, PUTATIVE (AFU_ORTHOLOGUE AFUA_6G09600)-RELATED"/>
    <property type="match status" value="1"/>
</dbReference>
<keyword evidence="2" id="KW-0479">Metal-binding</keyword>
<keyword evidence="2" id="KW-0464">Manganese</keyword>
<protein>
    <submittedName>
        <fullName evidence="4 5">Amidohydrolase</fullName>
    </submittedName>
</protein>
<dbReference type="PIRSF" id="PIRSF005962">
    <property type="entry name" value="Pept_M20D_amidohydro"/>
    <property type="match status" value="1"/>
</dbReference>
<feature type="domain" description="Peptidase M20 dimerisation" evidence="3">
    <location>
        <begin position="189"/>
        <end position="284"/>
    </location>
</feature>
<organism evidence="5 6">
    <name type="scientific">Faecalimonas umbilicata</name>
    <dbReference type="NCBI Taxonomy" id="1912855"/>
    <lineage>
        <taxon>Bacteria</taxon>
        <taxon>Bacillati</taxon>
        <taxon>Bacillota</taxon>
        <taxon>Clostridia</taxon>
        <taxon>Lachnospirales</taxon>
        <taxon>Lachnospiraceae</taxon>
        <taxon>Faecalimonas</taxon>
    </lineage>
</organism>
<dbReference type="InterPro" id="IPR017439">
    <property type="entry name" value="Amidohydrolase"/>
</dbReference>
<comment type="cofactor">
    <cofactor evidence="2">
        <name>Mn(2+)</name>
        <dbReference type="ChEBI" id="CHEBI:29035"/>
    </cofactor>
    <text evidence="2">The Mn(2+) ion enhances activity.</text>
</comment>
<dbReference type="FunFam" id="3.30.70.360:FF:000001">
    <property type="entry name" value="N-acetyldiaminopimelate deacetylase"/>
    <property type="match status" value="1"/>
</dbReference>
<evidence type="ECO:0000313" key="5">
    <source>
        <dbReference type="EMBL" id="TCS60697.1"/>
    </source>
</evidence>
<dbReference type="Proteomes" id="UP000702954">
    <property type="component" value="Unassembled WGS sequence"/>
</dbReference>
<dbReference type="EMBL" id="SLZV01000041">
    <property type="protein sequence ID" value="TCS60697.1"/>
    <property type="molecule type" value="Genomic_DNA"/>
</dbReference>
<evidence type="ECO:0000313" key="4">
    <source>
        <dbReference type="EMBL" id="GBU04732.1"/>
    </source>
</evidence>
<dbReference type="Pfam" id="PF01546">
    <property type="entry name" value="Peptidase_M20"/>
    <property type="match status" value="1"/>
</dbReference>
<accession>A0A4R3J5U3</accession>
<feature type="binding site" evidence="2">
    <location>
        <position position="101"/>
    </location>
    <ligand>
        <name>Mn(2+)</name>
        <dbReference type="ChEBI" id="CHEBI:29035"/>
        <label>2</label>
    </ligand>
</feature>
<dbReference type="SUPFAM" id="SSF55031">
    <property type="entry name" value="Bacterial exopeptidase dimerisation domain"/>
    <property type="match status" value="1"/>
</dbReference>
<evidence type="ECO:0000313" key="7">
    <source>
        <dbReference type="Proteomes" id="UP000702954"/>
    </source>
</evidence>
<dbReference type="SUPFAM" id="SSF53187">
    <property type="entry name" value="Zn-dependent exopeptidases"/>
    <property type="match status" value="1"/>
</dbReference>
<reference evidence="5 6" key="2">
    <citation type="submission" date="2019-03" db="EMBL/GenBank/DDBJ databases">
        <title>Genomic Encyclopedia of Type Strains, Phase IV (KMG-IV): sequencing the most valuable type-strain genomes for metagenomic binning, comparative biology and taxonomic classification.</title>
        <authorList>
            <person name="Goeker M."/>
        </authorList>
    </citation>
    <scope>NUCLEOTIDE SEQUENCE [LARGE SCALE GENOMIC DNA]</scope>
    <source>
        <strain evidence="5 6">DSM 103426</strain>
    </source>
</reference>
<keyword evidence="1 5" id="KW-0378">Hydrolase</keyword>
<dbReference type="Gene3D" id="3.30.70.360">
    <property type="match status" value="1"/>
</dbReference>
<dbReference type="PANTHER" id="PTHR11014">
    <property type="entry name" value="PEPTIDASE M20 FAMILY MEMBER"/>
    <property type="match status" value="1"/>
</dbReference>
<dbReference type="Pfam" id="PF07687">
    <property type="entry name" value="M20_dimer"/>
    <property type="match status" value="1"/>
</dbReference>
<proteinExistence type="predicted"/>
<dbReference type="GO" id="GO:0019877">
    <property type="term" value="P:diaminopimelate biosynthetic process"/>
    <property type="evidence" value="ECO:0007669"/>
    <property type="project" value="UniProtKB-ARBA"/>
</dbReference>
<feature type="binding site" evidence="2">
    <location>
        <position position="161"/>
    </location>
    <ligand>
        <name>Mn(2+)</name>
        <dbReference type="ChEBI" id="CHEBI:29035"/>
        <label>2</label>
    </ligand>
</feature>
<keyword evidence="7" id="KW-1185">Reference proteome</keyword>
<evidence type="ECO:0000256" key="2">
    <source>
        <dbReference type="PIRSR" id="PIRSR005962-1"/>
    </source>
</evidence>
<dbReference type="CDD" id="cd03886">
    <property type="entry name" value="M20_Acy1"/>
    <property type="match status" value="1"/>
</dbReference>
<evidence type="ECO:0000313" key="6">
    <source>
        <dbReference type="Proteomes" id="UP000294613"/>
    </source>
</evidence>
<dbReference type="Proteomes" id="UP000294613">
    <property type="component" value="Unassembled WGS sequence"/>
</dbReference>